<evidence type="ECO:0000256" key="5">
    <source>
        <dbReference type="ARBA" id="ARBA00022741"/>
    </source>
</evidence>
<dbReference type="SMART" id="SM00220">
    <property type="entry name" value="S_TKc"/>
    <property type="match status" value="1"/>
</dbReference>
<dbReference type="Gene3D" id="3.10.20.90">
    <property type="entry name" value="Phosphatidylinositol 3-kinase Catalytic Subunit, Chain A, domain 1"/>
    <property type="match status" value="1"/>
</dbReference>
<comment type="catalytic activity">
    <reaction evidence="8">
        <text>L-threonyl-[protein] + ATP = O-phospho-L-threonyl-[protein] + ADP + H(+)</text>
        <dbReference type="Rhea" id="RHEA:46608"/>
        <dbReference type="Rhea" id="RHEA-COMP:11060"/>
        <dbReference type="Rhea" id="RHEA-COMP:11605"/>
        <dbReference type="ChEBI" id="CHEBI:15378"/>
        <dbReference type="ChEBI" id="CHEBI:30013"/>
        <dbReference type="ChEBI" id="CHEBI:30616"/>
        <dbReference type="ChEBI" id="CHEBI:61977"/>
        <dbReference type="ChEBI" id="CHEBI:456216"/>
        <dbReference type="EC" id="2.7.11.25"/>
    </reaction>
</comment>
<dbReference type="SUPFAM" id="SSF56112">
    <property type="entry name" value="Protein kinase-like (PK-like)"/>
    <property type="match status" value="1"/>
</dbReference>
<dbReference type="GO" id="GO:0004709">
    <property type="term" value="F:MAP kinase kinase kinase activity"/>
    <property type="evidence" value="ECO:0007669"/>
    <property type="project" value="UniProtKB-EC"/>
</dbReference>
<evidence type="ECO:0000259" key="11">
    <source>
        <dbReference type="PROSITE" id="PS50011"/>
    </source>
</evidence>
<dbReference type="Gene3D" id="1.10.510.10">
    <property type="entry name" value="Transferase(Phosphotransferase) domain 1"/>
    <property type="match status" value="1"/>
</dbReference>
<dbReference type="Pfam" id="PF14847">
    <property type="entry name" value="Ras_bdg_2"/>
    <property type="match status" value="1"/>
</dbReference>
<proteinExistence type="inferred from homology"/>
<gene>
    <name evidence="13" type="ORF">CANARDRAFT_201408</name>
</gene>
<dbReference type="FunFam" id="3.30.200.20:FF:000387">
    <property type="entry name" value="Serine/threonine-protein kinase STE11"/>
    <property type="match status" value="1"/>
</dbReference>
<evidence type="ECO:0000256" key="6">
    <source>
        <dbReference type="ARBA" id="ARBA00022777"/>
    </source>
</evidence>
<keyword evidence="5 10" id="KW-0547">Nucleotide-binding</keyword>
<dbReference type="SMART" id="SM00454">
    <property type="entry name" value="SAM"/>
    <property type="match status" value="1"/>
</dbReference>
<accession>A0A1E4SXS5</accession>
<dbReference type="Gene3D" id="1.10.150.50">
    <property type="entry name" value="Transcription Factor, Ets-1"/>
    <property type="match status" value="1"/>
</dbReference>
<dbReference type="InterPro" id="IPR011009">
    <property type="entry name" value="Kinase-like_dom_sf"/>
</dbReference>
<feature type="domain" description="Protein kinase" evidence="11">
    <location>
        <begin position="431"/>
        <end position="704"/>
    </location>
</feature>
<dbReference type="AlphaFoldDB" id="A0A1E4SXS5"/>
<dbReference type="InterPro" id="IPR017441">
    <property type="entry name" value="Protein_kinase_ATP_BS"/>
</dbReference>
<keyword evidence="6" id="KW-0418">Kinase</keyword>
<evidence type="ECO:0000256" key="7">
    <source>
        <dbReference type="ARBA" id="ARBA00022840"/>
    </source>
</evidence>
<evidence type="ECO:0000256" key="2">
    <source>
        <dbReference type="ARBA" id="ARBA00012406"/>
    </source>
</evidence>
<dbReference type="OrthoDB" id="266718at2759"/>
<keyword evidence="4" id="KW-0808">Transferase</keyword>
<dbReference type="PANTHER" id="PTHR11584:SF369">
    <property type="entry name" value="MITOGEN-ACTIVATED PROTEIN KINASE KINASE KINASE 19-RELATED"/>
    <property type="match status" value="1"/>
</dbReference>
<keyword evidence="3" id="KW-0723">Serine/threonine-protein kinase</keyword>
<dbReference type="PANTHER" id="PTHR11584">
    <property type="entry name" value="SERINE/THREONINE PROTEIN KINASE"/>
    <property type="match status" value="1"/>
</dbReference>
<dbReference type="Pfam" id="PF00069">
    <property type="entry name" value="Pkinase"/>
    <property type="match status" value="1"/>
</dbReference>
<dbReference type="InterPro" id="IPR013761">
    <property type="entry name" value="SAM/pointed_sf"/>
</dbReference>
<evidence type="ECO:0000259" key="12">
    <source>
        <dbReference type="PROSITE" id="PS50105"/>
    </source>
</evidence>
<feature type="binding site" evidence="10">
    <location>
        <position position="460"/>
    </location>
    <ligand>
        <name>ATP</name>
        <dbReference type="ChEBI" id="CHEBI:30616"/>
    </ligand>
</feature>
<dbReference type="GO" id="GO:0005524">
    <property type="term" value="F:ATP binding"/>
    <property type="evidence" value="ECO:0007669"/>
    <property type="project" value="UniProtKB-UniRule"/>
</dbReference>
<protein>
    <recommendedName>
        <fullName evidence="2">mitogen-activated protein kinase kinase kinase</fullName>
        <ecNumber evidence="2">2.7.11.25</ecNumber>
    </recommendedName>
</protein>
<evidence type="ECO:0000256" key="4">
    <source>
        <dbReference type="ARBA" id="ARBA00022679"/>
    </source>
</evidence>
<dbReference type="SUPFAM" id="SSF47769">
    <property type="entry name" value="SAM/Pointed domain"/>
    <property type="match status" value="1"/>
</dbReference>
<dbReference type="InterPro" id="IPR000719">
    <property type="entry name" value="Prot_kinase_dom"/>
</dbReference>
<dbReference type="InterPro" id="IPR001660">
    <property type="entry name" value="SAM"/>
</dbReference>
<dbReference type="GO" id="GO:0030447">
    <property type="term" value="P:filamentous growth"/>
    <property type="evidence" value="ECO:0007669"/>
    <property type="project" value="UniProtKB-ARBA"/>
</dbReference>
<evidence type="ECO:0000313" key="13">
    <source>
        <dbReference type="EMBL" id="ODV84252.1"/>
    </source>
</evidence>
<evidence type="ECO:0000256" key="1">
    <source>
        <dbReference type="ARBA" id="ARBA00006529"/>
    </source>
</evidence>
<evidence type="ECO:0000256" key="9">
    <source>
        <dbReference type="ARBA" id="ARBA00048329"/>
    </source>
</evidence>
<dbReference type="EC" id="2.7.11.25" evidence="2"/>
<feature type="domain" description="SAM" evidence="12">
    <location>
        <begin position="12"/>
        <end position="75"/>
    </location>
</feature>
<keyword evidence="14" id="KW-1185">Reference proteome</keyword>
<comment type="similarity">
    <text evidence="1">Belongs to the protein kinase superfamily. STE Ser/Thr protein kinase family. MAP kinase kinase kinase subfamily.</text>
</comment>
<name>A0A1E4SXS5_9ASCO</name>
<sequence length="712" mass="79326">MDHNNLHLESIRSKYTLSQYLKTVDCEEYLGLLVENDITAELLPQLDKHALKEIGVTKVGDRLRLQILIHQLNTEKLKSKIPINDLIETIASAKNTLNSVEERMVQNQFDDINKSSSSTPTSNEFTNTVTVITSSGSTATVDITGCFNSASIKKKALKKIGIPNPVVSEWNAYYVEKDEFDLHLMFDVELTTICHSVDRIEKNRIILCHRSEKPSEAAIEKSKLIIDPSYKSKDQLLLKNFMGQRPPSQLISTNLGEYFPSTGVNQLKEVMRNSVRLTLYSSKLLQQQLNQQGIGMNSNNNHNNNNFRSSILSVGIPAAAKPTIGDVILNNTTSADTILALKDDDSTNDVYKTALDSTAFKDPQSNHESNKLNNRMSVSYTKKTADLDNDKRASSIIELFDDEEDDEFFDSSDDAMASLYDTSKNEGPSLWHKGSKIGQGSFGTVYLGLNGLTGELMAIKQVALPSTPTESSKVMTNALKQEMLLLKVLNHQNIVRYLGSSSDANNLYIFLEYIPGGSVASMLSTYGPFEEPLVRNFVAQVLIGLKYLHNEGIIHRDIKGANILIDINGTVKISDFGISKKIELDQENSNIKKEREMAAESKESKRASLQGSVYWMAPEVVKQIAYTDKADIWSVGCLIVEMFTGKHPYPGFSQMQAIFRIGTLSLPEIPKKTTDDARKFLALTFETDYTKRVGASELLKHSFLTPLIATDN</sequence>
<dbReference type="STRING" id="983967.A0A1E4SXS5"/>
<dbReference type="FunFam" id="1.10.510.10:FF:000334">
    <property type="entry name" value="Serine/threonine-protein kinase STE11"/>
    <property type="match status" value="1"/>
</dbReference>
<dbReference type="SMART" id="SM01304">
    <property type="entry name" value="Ras_bdg_2"/>
    <property type="match status" value="1"/>
</dbReference>
<organism evidence="13 14">
    <name type="scientific">[Candida] arabinofermentans NRRL YB-2248</name>
    <dbReference type="NCBI Taxonomy" id="983967"/>
    <lineage>
        <taxon>Eukaryota</taxon>
        <taxon>Fungi</taxon>
        <taxon>Dikarya</taxon>
        <taxon>Ascomycota</taxon>
        <taxon>Saccharomycotina</taxon>
        <taxon>Pichiomycetes</taxon>
        <taxon>Pichiales</taxon>
        <taxon>Pichiaceae</taxon>
        <taxon>Ogataea</taxon>
        <taxon>Ogataea/Candida clade</taxon>
    </lineage>
</organism>
<dbReference type="PROSITE" id="PS50105">
    <property type="entry name" value="SAM_DOMAIN"/>
    <property type="match status" value="1"/>
</dbReference>
<keyword evidence="7 10" id="KW-0067">ATP-binding</keyword>
<evidence type="ECO:0000256" key="8">
    <source>
        <dbReference type="ARBA" id="ARBA00047559"/>
    </source>
</evidence>
<comment type="catalytic activity">
    <reaction evidence="9">
        <text>L-seryl-[protein] + ATP = O-phospho-L-seryl-[protein] + ADP + H(+)</text>
        <dbReference type="Rhea" id="RHEA:17989"/>
        <dbReference type="Rhea" id="RHEA-COMP:9863"/>
        <dbReference type="Rhea" id="RHEA-COMP:11604"/>
        <dbReference type="ChEBI" id="CHEBI:15378"/>
        <dbReference type="ChEBI" id="CHEBI:29999"/>
        <dbReference type="ChEBI" id="CHEBI:30616"/>
        <dbReference type="ChEBI" id="CHEBI:83421"/>
        <dbReference type="ChEBI" id="CHEBI:456216"/>
        <dbReference type="EC" id="2.7.11.25"/>
    </reaction>
</comment>
<reference evidence="14" key="1">
    <citation type="submission" date="2016-04" db="EMBL/GenBank/DDBJ databases">
        <title>Comparative genomics of biotechnologically important yeasts.</title>
        <authorList>
            <consortium name="DOE Joint Genome Institute"/>
            <person name="Riley R."/>
            <person name="Haridas S."/>
            <person name="Wolfe K.H."/>
            <person name="Lopes M.R."/>
            <person name="Hittinger C.T."/>
            <person name="Goker M."/>
            <person name="Salamov A."/>
            <person name="Wisecaver J."/>
            <person name="Long T.M."/>
            <person name="Aerts A.L."/>
            <person name="Barry K."/>
            <person name="Choi C."/>
            <person name="Clum A."/>
            <person name="Coughlan A.Y."/>
            <person name="Deshpande S."/>
            <person name="Douglass A.P."/>
            <person name="Hanson S.J."/>
            <person name="Klenk H.-P."/>
            <person name="Labutti K."/>
            <person name="Lapidus A."/>
            <person name="Lindquist E."/>
            <person name="Lipzen A."/>
            <person name="Meier-Kolthoff J.P."/>
            <person name="Ohm R.A."/>
            <person name="Otillar R.P."/>
            <person name="Pangilinan J."/>
            <person name="Peng Y."/>
            <person name="Rokas A."/>
            <person name="Rosa C.A."/>
            <person name="Scheuner C."/>
            <person name="Sibirny A.A."/>
            <person name="Slot J.C."/>
            <person name="Stielow J.B."/>
            <person name="Sun H."/>
            <person name="Kurtzman C.P."/>
            <person name="Blackwell M."/>
            <person name="Grigoriev I.V."/>
            <person name="Jeffries T.W."/>
        </authorList>
    </citation>
    <scope>NUCLEOTIDE SEQUENCE [LARGE SCALE GENOMIC DNA]</scope>
    <source>
        <strain evidence="14">NRRL YB-2248</strain>
    </source>
</reference>
<dbReference type="EMBL" id="KV453858">
    <property type="protein sequence ID" value="ODV84252.1"/>
    <property type="molecule type" value="Genomic_DNA"/>
</dbReference>
<dbReference type="PROSITE" id="PS00108">
    <property type="entry name" value="PROTEIN_KINASE_ST"/>
    <property type="match status" value="1"/>
</dbReference>
<evidence type="ECO:0000256" key="10">
    <source>
        <dbReference type="PROSITE-ProRule" id="PRU10141"/>
    </source>
</evidence>
<dbReference type="Proteomes" id="UP000094801">
    <property type="component" value="Unassembled WGS sequence"/>
</dbReference>
<evidence type="ECO:0000256" key="3">
    <source>
        <dbReference type="ARBA" id="ARBA00022527"/>
    </source>
</evidence>
<dbReference type="Pfam" id="PF00536">
    <property type="entry name" value="SAM_1"/>
    <property type="match status" value="1"/>
</dbReference>
<dbReference type="PROSITE" id="PS00107">
    <property type="entry name" value="PROTEIN_KINASE_ATP"/>
    <property type="match status" value="1"/>
</dbReference>
<dbReference type="PROSITE" id="PS50011">
    <property type="entry name" value="PROTEIN_KINASE_DOM"/>
    <property type="match status" value="1"/>
</dbReference>
<evidence type="ECO:0000313" key="14">
    <source>
        <dbReference type="Proteomes" id="UP000094801"/>
    </source>
</evidence>
<dbReference type="InterPro" id="IPR029458">
    <property type="entry name" value="Ras-bd_By2"/>
</dbReference>
<dbReference type="InterPro" id="IPR008271">
    <property type="entry name" value="Ser/Thr_kinase_AS"/>
</dbReference>